<feature type="transmembrane region" description="Helical" evidence="9">
    <location>
        <begin position="1216"/>
        <end position="1240"/>
    </location>
</feature>
<comment type="caution">
    <text evidence="11">The sequence shown here is derived from an EMBL/GenBank/DDBJ whole genome shotgun (WGS) entry which is preliminary data.</text>
</comment>
<dbReference type="GO" id="GO:0016020">
    <property type="term" value="C:membrane"/>
    <property type="evidence" value="ECO:0007669"/>
    <property type="project" value="UniProtKB-SubCell"/>
</dbReference>
<dbReference type="Pfam" id="PF06422">
    <property type="entry name" value="PDR_CDR"/>
    <property type="match status" value="1"/>
</dbReference>
<dbReference type="CDD" id="cd03232">
    <property type="entry name" value="ABCG_PDR_domain2"/>
    <property type="match status" value="1"/>
</dbReference>
<dbReference type="InterPro" id="IPR003439">
    <property type="entry name" value="ABC_transporter-like_ATP-bd"/>
</dbReference>
<dbReference type="InterPro" id="IPR003593">
    <property type="entry name" value="AAA+_ATPase"/>
</dbReference>
<keyword evidence="6" id="KW-0067">ATP-binding</keyword>
<sequence length="1400" mass="156432">MSALHEKQLADLARSSSAVESISPYHPTQGSALDPNSADFDARQWTQAMYRLQQDAGKQGRSLGYSFRRLSAFGHGTDMDVQKTVSSVFLEVINVAKRLIGIKGQRIDILHPMDGLVRAGEMLVVLGPPGSGCSTFLKSITGDTDGFMLGTDAKLNFQGISYRDMTSRYRGEASYTAELDEHFPNLTVGETLFFAAKARAPRKTPGGLSRDAWASLMRDVMMATLGISHTLNTKIGNDYIRGVSGGERKRVTIAEAALSRAAIQAWDNSTRGLDSANAIEFCKTLRLQADYFGITPAVAIYQAPASAFDLFDKVLLLYNGHEIYFGPVSQAKDYFERLGFECPARQTTPDFLTSMTAPDERRVRPGAAPPQTPLEFATAWRASKERAQLLLDIADYDAIFPIGGPVRDLFEDSRREEKASVQRASSPYTLSYREQVAHCLWRGFRRLVAEPTLTLYQLLSNLLLAIIVGTVFLNLKQETNGFFKRGSLLFFAVLLNALASALEVLLLYEQRDICEKHARYAYYHPSAEAFASILTDLPYKISNAITFNVALYFMTNLRREAGPFFFFVLVSFLVTLSTSHLFRTLAAVSRSLVQALVPTALITLALVMFSGFVIPVVDMLGWSRWIHWLNPLSYGFESLMINEFHGRDFSCDSLIPTYGSLVDGTQVCYTVGSVAGQDFVNGASYIEAAYGYVHDNKWRNVYILAGFTIFWGLTYLIGVDFIQAKKSKGEVLVFRRRQKRRDVEAASPVLPSAKAQMQIQQQTAVFHWSDVCYDVRIKKETRRILDHVDGWVKPGTRTALMGVSGAGKTTLLDVLASRITIGVVGEMLVDGQIRNAAFQRQTGYAQQQDLHLDTSTVREALTFSALLRQPAHIPRQDRIDYVDEVLSLLDMVDYADAVVGVPGEGLNVEQRKRLTIGVELAARPALLLFLDEPTSGLDAQTSWAICDLLEKLTKAGQAVLCTIHQPSAMLFQRFDRLLLLAQGGQTVYFGDIGEDSQTLVSYFEANGAPSCPPKANPAEWMLEVIGAAPGSHSDRDWHQVWHASPEYRTVKATLHDFASATPGSLDVQDQYAAPLFEQFKVVTQRVFSQYWRTPTYIYSKLLLCVLGALFVGFVFYKSPNNLQGMQNQMFAVFMLFTTFPQLVSLMMPHFIKQRSLYEARERPSKVYSWKVFIMANIVVELPWNTFFAVLMFFAFYYPVGFARNAEFTGAVAIRGFLFFLYVWQYMLFISTFGSLMIAALDSELASNLAELLFALCLIFCGVLVNVKSLGKFWIFMYYVSPFTYLVSSMLSVGIANAPVTCSQVELLRFNAPSGTSCGEFMNDFITAAGGYLVDPLASVCEYCRISETNTFLAAVSSKYAHRWRNFGILWLYILANIVGAIFLYWLARVPRTRKAQPQLK</sequence>
<dbReference type="GO" id="GO:0005524">
    <property type="term" value="F:ATP binding"/>
    <property type="evidence" value="ECO:0007669"/>
    <property type="project" value="UniProtKB-KW"/>
</dbReference>
<feature type="transmembrane region" description="Helical" evidence="9">
    <location>
        <begin position="595"/>
        <end position="617"/>
    </location>
</feature>
<dbReference type="RefSeq" id="XP_040726048.1">
    <property type="nucleotide sequence ID" value="XM_040866809.1"/>
</dbReference>
<gene>
    <name evidence="11" type="ORF">BCR37DRAFT_278219</name>
</gene>
<feature type="transmembrane region" description="Helical" evidence="9">
    <location>
        <begin position="1366"/>
        <end position="1387"/>
    </location>
</feature>
<dbReference type="Gene3D" id="3.40.50.300">
    <property type="entry name" value="P-loop containing nucleotide triphosphate hydrolases"/>
    <property type="match status" value="2"/>
</dbReference>
<feature type="transmembrane region" description="Helical" evidence="9">
    <location>
        <begin position="1247"/>
        <end position="1266"/>
    </location>
</feature>
<dbReference type="GO" id="GO:0140359">
    <property type="term" value="F:ABC-type transporter activity"/>
    <property type="evidence" value="ECO:0007669"/>
    <property type="project" value="InterPro"/>
</dbReference>
<dbReference type="OrthoDB" id="245989at2759"/>
<keyword evidence="5" id="KW-0547">Nucleotide-binding</keyword>
<feature type="transmembrane region" description="Helical" evidence="9">
    <location>
        <begin position="1272"/>
        <end position="1299"/>
    </location>
</feature>
<dbReference type="Pfam" id="PF19055">
    <property type="entry name" value="ABC2_membrane_7"/>
    <property type="match status" value="2"/>
</dbReference>
<dbReference type="InterPro" id="IPR017871">
    <property type="entry name" value="ABC_transporter-like_CS"/>
</dbReference>
<proteinExistence type="inferred from homology"/>
<dbReference type="InterPro" id="IPR029481">
    <property type="entry name" value="ABC_trans_N"/>
</dbReference>
<comment type="similarity">
    <text evidence="2">Belongs to the ABC transporter superfamily. ABCG family. PDR (TC 3.A.1.205) subfamily.</text>
</comment>
<dbReference type="InterPro" id="IPR034001">
    <property type="entry name" value="ABCG_PDR_1"/>
</dbReference>
<dbReference type="InterPro" id="IPR027417">
    <property type="entry name" value="P-loop_NTPase"/>
</dbReference>
<evidence type="ECO:0000313" key="11">
    <source>
        <dbReference type="EMBL" id="ORY83753.1"/>
    </source>
</evidence>
<protein>
    <submittedName>
        <fullName evidence="11">Putative multidrug resistance ABC transporter</fullName>
    </submittedName>
</protein>
<dbReference type="STRING" id="56484.A0A1Y2FIK3"/>
<feature type="domain" description="ABC transporter" evidence="10">
    <location>
        <begin position="90"/>
        <end position="344"/>
    </location>
</feature>
<evidence type="ECO:0000259" key="10">
    <source>
        <dbReference type="PROSITE" id="PS50893"/>
    </source>
</evidence>
<keyword evidence="8 9" id="KW-0472">Membrane</keyword>
<feature type="transmembrane region" description="Helical" evidence="9">
    <location>
        <begin position="1171"/>
        <end position="1196"/>
    </location>
</feature>
<dbReference type="FunFam" id="3.40.50.300:FF:000054">
    <property type="entry name" value="ABC multidrug transporter atrF"/>
    <property type="match status" value="1"/>
</dbReference>
<dbReference type="OMA" id="FNIFAAC"/>
<feature type="transmembrane region" description="Helical" evidence="9">
    <location>
        <begin position="487"/>
        <end position="508"/>
    </location>
</feature>
<dbReference type="Proteomes" id="UP000193685">
    <property type="component" value="Unassembled WGS sequence"/>
</dbReference>
<keyword evidence="12" id="KW-1185">Reference proteome</keyword>
<evidence type="ECO:0000256" key="9">
    <source>
        <dbReference type="SAM" id="Phobius"/>
    </source>
</evidence>
<dbReference type="InterPro" id="IPR010929">
    <property type="entry name" value="PDR_CDR_ABC"/>
</dbReference>
<dbReference type="GO" id="GO:0016887">
    <property type="term" value="F:ATP hydrolysis activity"/>
    <property type="evidence" value="ECO:0007669"/>
    <property type="project" value="InterPro"/>
</dbReference>
<feature type="transmembrane region" description="Helical" evidence="9">
    <location>
        <begin position="1128"/>
        <end position="1151"/>
    </location>
</feature>
<feature type="transmembrane region" description="Helical" evidence="9">
    <location>
        <begin position="1097"/>
        <end position="1116"/>
    </location>
</feature>
<dbReference type="PANTHER" id="PTHR19241">
    <property type="entry name" value="ATP-BINDING CASSETTE TRANSPORTER"/>
    <property type="match status" value="1"/>
</dbReference>
<evidence type="ECO:0000256" key="5">
    <source>
        <dbReference type="ARBA" id="ARBA00022741"/>
    </source>
</evidence>
<dbReference type="InterPro" id="IPR043926">
    <property type="entry name" value="ABCG_dom"/>
</dbReference>
<organism evidence="11 12">
    <name type="scientific">Protomyces lactucae-debilis</name>
    <dbReference type="NCBI Taxonomy" id="2754530"/>
    <lineage>
        <taxon>Eukaryota</taxon>
        <taxon>Fungi</taxon>
        <taxon>Dikarya</taxon>
        <taxon>Ascomycota</taxon>
        <taxon>Taphrinomycotina</taxon>
        <taxon>Taphrinomycetes</taxon>
        <taxon>Taphrinales</taxon>
        <taxon>Protomycetaceae</taxon>
        <taxon>Protomyces</taxon>
    </lineage>
</organism>
<dbReference type="EMBL" id="MCFI01000007">
    <property type="protein sequence ID" value="ORY83753.1"/>
    <property type="molecule type" value="Genomic_DNA"/>
</dbReference>
<evidence type="ECO:0000256" key="6">
    <source>
        <dbReference type="ARBA" id="ARBA00022840"/>
    </source>
</evidence>
<feature type="transmembrane region" description="Helical" evidence="9">
    <location>
        <begin position="564"/>
        <end position="583"/>
    </location>
</feature>
<dbReference type="InterPro" id="IPR013525">
    <property type="entry name" value="ABC2_TM"/>
</dbReference>
<evidence type="ECO:0000256" key="2">
    <source>
        <dbReference type="ARBA" id="ARBA00006012"/>
    </source>
</evidence>
<feature type="domain" description="ABC transporter" evidence="10">
    <location>
        <begin position="766"/>
        <end position="1008"/>
    </location>
</feature>
<evidence type="ECO:0000256" key="3">
    <source>
        <dbReference type="ARBA" id="ARBA00022448"/>
    </source>
</evidence>
<feature type="transmembrane region" description="Helical" evidence="9">
    <location>
        <begin position="455"/>
        <end position="475"/>
    </location>
</feature>
<dbReference type="SUPFAM" id="SSF52540">
    <property type="entry name" value="P-loop containing nucleoside triphosphate hydrolases"/>
    <property type="match status" value="2"/>
</dbReference>
<dbReference type="Pfam" id="PF14510">
    <property type="entry name" value="ABC_trans_N"/>
    <property type="match status" value="1"/>
</dbReference>
<dbReference type="SMART" id="SM00382">
    <property type="entry name" value="AAA"/>
    <property type="match status" value="2"/>
</dbReference>
<evidence type="ECO:0000256" key="8">
    <source>
        <dbReference type="ARBA" id="ARBA00023136"/>
    </source>
</evidence>
<name>A0A1Y2FIK3_PROLT</name>
<dbReference type="GeneID" id="63783408"/>
<dbReference type="InterPro" id="IPR034003">
    <property type="entry name" value="ABCG_PDR_2"/>
</dbReference>
<comment type="subcellular location">
    <subcellularLocation>
        <location evidence="1">Membrane</location>
        <topology evidence="1">Multi-pass membrane protein</topology>
    </subcellularLocation>
</comment>
<keyword evidence="3" id="KW-0813">Transport</keyword>
<dbReference type="PROSITE" id="PS00211">
    <property type="entry name" value="ABC_TRANSPORTER_1"/>
    <property type="match status" value="1"/>
</dbReference>
<keyword evidence="7 9" id="KW-1133">Transmembrane helix</keyword>
<dbReference type="PROSITE" id="PS50893">
    <property type="entry name" value="ABC_TRANSPORTER_2"/>
    <property type="match status" value="2"/>
</dbReference>
<keyword evidence="4 9" id="KW-0812">Transmembrane</keyword>
<evidence type="ECO:0000256" key="4">
    <source>
        <dbReference type="ARBA" id="ARBA00022692"/>
    </source>
</evidence>
<dbReference type="CDD" id="cd03233">
    <property type="entry name" value="ABCG_PDR_domain1"/>
    <property type="match status" value="1"/>
</dbReference>
<dbReference type="Pfam" id="PF01061">
    <property type="entry name" value="ABC2_membrane"/>
    <property type="match status" value="2"/>
</dbReference>
<dbReference type="Pfam" id="PF00005">
    <property type="entry name" value="ABC_tran"/>
    <property type="match status" value="2"/>
</dbReference>
<evidence type="ECO:0000313" key="12">
    <source>
        <dbReference type="Proteomes" id="UP000193685"/>
    </source>
</evidence>
<reference evidence="11 12" key="1">
    <citation type="submission" date="2016-07" db="EMBL/GenBank/DDBJ databases">
        <title>Pervasive Adenine N6-methylation of Active Genes in Fungi.</title>
        <authorList>
            <consortium name="DOE Joint Genome Institute"/>
            <person name="Mondo S.J."/>
            <person name="Dannebaum R.O."/>
            <person name="Kuo R.C."/>
            <person name="Labutti K."/>
            <person name="Haridas S."/>
            <person name="Kuo A."/>
            <person name="Salamov A."/>
            <person name="Ahrendt S.R."/>
            <person name="Lipzen A."/>
            <person name="Sullivan W."/>
            <person name="Andreopoulos W.B."/>
            <person name="Clum A."/>
            <person name="Lindquist E."/>
            <person name="Daum C."/>
            <person name="Ramamoorthy G.K."/>
            <person name="Gryganskyi A."/>
            <person name="Culley D."/>
            <person name="Magnuson J.K."/>
            <person name="James T.Y."/>
            <person name="O'Malley M.A."/>
            <person name="Stajich J.E."/>
            <person name="Spatafora J.W."/>
            <person name="Visel A."/>
            <person name="Grigoriev I.V."/>
        </authorList>
    </citation>
    <scope>NUCLEOTIDE SEQUENCE [LARGE SCALE GENOMIC DNA]</scope>
    <source>
        <strain evidence="11 12">12-1054</strain>
    </source>
</reference>
<accession>A0A1Y2FIK3</accession>
<feature type="transmembrane region" description="Helical" evidence="9">
    <location>
        <begin position="701"/>
        <end position="722"/>
    </location>
</feature>
<evidence type="ECO:0000256" key="7">
    <source>
        <dbReference type="ARBA" id="ARBA00022989"/>
    </source>
</evidence>
<evidence type="ECO:0000256" key="1">
    <source>
        <dbReference type="ARBA" id="ARBA00004141"/>
    </source>
</evidence>